<comment type="caution">
    <text evidence="1">The sequence shown here is derived from an EMBL/GenBank/DDBJ whole genome shotgun (WGS) entry which is preliminary data.</text>
</comment>
<dbReference type="InterPro" id="IPR009078">
    <property type="entry name" value="Ferritin-like_SF"/>
</dbReference>
<protein>
    <submittedName>
        <fullName evidence="1">Ferritin-like domain-containing protein</fullName>
    </submittedName>
</protein>
<organism evidence="1 2">
    <name type="scientific">Chryseobacterium salviniae</name>
    <dbReference type="NCBI Taxonomy" id="3101750"/>
    <lineage>
        <taxon>Bacteria</taxon>
        <taxon>Pseudomonadati</taxon>
        <taxon>Bacteroidota</taxon>
        <taxon>Flavobacteriia</taxon>
        <taxon>Flavobacteriales</taxon>
        <taxon>Weeksellaceae</taxon>
        <taxon>Chryseobacterium group</taxon>
        <taxon>Chryseobacterium</taxon>
    </lineage>
</organism>
<gene>
    <name evidence="1" type="ORF">SOP96_10885</name>
</gene>
<keyword evidence="2" id="KW-1185">Reference proteome</keyword>
<evidence type="ECO:0000313" key="2">
    <source>
        <dbReference type="Proteomes" id="UP001348397"/>
    </source>
</evidence>
<proteinExistence type="predicted"/>
<accession>A0ABU6HUY2</accession>
<dbReference type="RefSeq" id="WP_326320962.1">
    <property type="nucleotide sequence ID" value="NZ_JAYLAA010000039.1"/>
</dbReference>
<dbReference type="Pfam" id="PF13668">
    <property type="entry name" value="Ferritin_2"/>
    <property type="match status" value="1"/>
</dbReference>
<dbReference type="EMBL" id="JAYLAA010000039">
    <property type="protein sequence ID" value="MEC3876218.1"/>
    <property type="molecule type" value="Genomic_DNA"/>
</dbReference>
<reference evidence="1 2" key="1">
    <citation type="submission" date="2024-01" db="EMBL/GenBank/DDBJ databases">
        <title>Chryseobacterium sp. T9W2-O.</title>
        <authorList>
            <person name="Maltman C."/>
        </authorList>
    </citation>
    <scope>NUCLEOTIDE SEQUENCE [LARGE SCALE GENOMIC DNA]</scope>
    <source>
        <strain evidence="1 2">T9W2-O</strain>
    </source>
</reference>
<dbReference type="SUPFAM" id="SSF47240">
    <property type="entry name" value="Ferritin-like"/>
    <property type="match status" value="1"/>
</dbReference>
<name>A0ABU6HUY2_9FLAO</name>
<dbReference type="Proteomes" id="UP001348397">
    <property type="component" value="Unassembled WGS sequence"/>
</dbReference>
<sequence>MNILKLLDKLSNDTFFSKEASRLETLTSISSFGKKAAVAAVPLGLGAIMTTPAKAAGFTDNTYKNALTDALQLALVLEYLENEYYAIGLSTSGLIPNADRTVFMQIAKHESAHVTFLKNTLTSLGTTPGAKPTFDFTAGGAFMPFTDYNQFLVLAQAFEDTGVRAYKGQAGNVMSNKTVLQAALQIHSVEARHASQVRRMRANKGWIELANGGNMPAATNPVYAGEQNTNQAGFNTAAAFGAAAGSAAYDEILTGSDAQTIASLFIV</sequence>
<evidence type="ECO:0000313" key="1">
    <source>
        <dbReference type="EMBL" id="MEC3876218.1"/>
    </source>
</evidence>